<organism evidence="2 3">
    <name type="scientific">Acanthoscelides obtectus</name>
    <name type="common">Bean weevil</name>
    <name type="synonym">Bruchus obtectus</name>
    <dbReference type="NCBI Taxonomy" id="200917"/>
    <lineage>
        <taxon>Eukaryota</taxon>
        <taxon>Metazoa</taxon>
        <taxon>Ecdysozoa</taxon>
        <taxon>Arthropoda</taxon>
        <taxon>Hexapoda</taxon>
        <taxon>Insecta</taxon>
        <taxon>Pterygota</taxon>
        <taxon>Neoptera</taxon>
        <taxon>Endopterygota</taxon>
        <taxon>Coleoptera</taxon>
        <taxon>Polyphaga</taxon>
        <taxon>Cucujiformia</taxon>
        <taxon>Chrysomeloidea</taxon>
        <taxon>Chrysomelidae</taxon>
        <taxon>Bruchinae</taxon>
        <taxon>Bruchini</taxon>
        <taxon>Acanthoscelides</taxon>
    </lineage>
</organism>
<evidence type="ECO:0000313" key="3">
    <source>
        <dbReference type="Proteomes" id="UP001152888"/>
    </source>
</evidence>
<gene>
    <name evidence="2" type="ORF">ACAOBT_LOCUS19587</name>
</gene>
<keyword evidence="3" id="KW-1185">Reference proteome</keyword>
<comment type="caution">
    <text evidence="2">The sequence shown here is derived from an EMBL/GenBank/DDBJ whole genome shotgun (WGS) entry which is preliminary data.</text>
</comment>
<dbReference type="EMBL" id="CAKOFQ010007084">
    <property type="protein sequence ID" value="CAH1990321.1"/>
    <property type="molecule type" value="Genomic_DNA"/>
</dbReference>
<feature type="compositionally biased region" description="Polar residues" evidence="1">
    <location>
        <begin position="125"/>
        <end position="138"/>
    </location>
</feature>
<evidence type="ECO:0000256" key="1">
    <source>
        <dbReference type="SAM" id="MobiDB-lite"/>
    </source>
</evidence>
<feature type="region of interest" description="Disordered" evidence="1">
    <location>
        <begin position="120"/>
        <end position="152"/>
    </location>
</feature>
<dbReference type="OrthoDB" id="6782371at2759"/>
<sequence length="152" mass="17215">MSDTDTADEVVDISCTPPKKRAKRLHFSVSEKQIILNIYKHEMHGSSDSSVQDIVCKVASISGVSRASVYRIVREYRSNHSLVDPKNYPPRKKINDAIDDFDRIAIRRIVHNLKRIMTRQGSRDLPSNYSKKWGSNTKAGKKTKQLSGEGTI</sequence>
<protein>
    <submittedName>
        <fullName evidence="2">Uncharacterized protein</fullName>
    </submittedName>
</protein>
<proteinExistence type="predicted"/>
<dbReference type="Proteomes" id="UP001152888">
    <property type="component" value="Unassembled WGS sequence"/>
</dbReference>
<evidence type="ECO:0000313" key="2">
    <source>
        <dbReference type="EMBL" id="CAH1990321.1"/>
    </source>
</evidence>
<name>A0A9P0LFN1_ACAOB</name>
<accession>A0A9P0LFN1</accession>
<dbReference type="AlphaFoldDB" id="A0A9P0LFN1"/>
<reference evidence="2" key="1">
    <citation type="submission" date="2022-03" db="EMBL/GenBank/DDBJ databases">
        <authorList>
            <person name="Sayadi A."/>
        </authorList>
    </citation>
    <scope>NUCLEOTIDE SEQUENCE</scope>
</reference>